<dbReference type="InterPro" id="IPR030867">
    <property type="entry name" value="TYW2_archaea"/>
</dbReference>
<dbReference type="GO" id="GO:0030488">
    <property type="term" value="P:tRNA methylation"/>
    <property type="evidence" value="ECO:0007669"/>
    <property type="project" value="TreeGrafter"/>
</dbReference>
<gene>
    <name evidence="4" type="primary">taw2</name>
    <name evidence="6" type="ORF">GCM10009039_00980</name>
</gene>
<feature type="binding site" evidence="4">
    <location>
        <position position="220"/>
    </location>
    <ligand>
        <name>S-adenosyl-L-methionine</name>
        <dbReference type="ChEBI" id="CHEBI:59789"/>
    </ligand>
</feature>
<dbReference type="HAMAP" id="MF_01922">
    <property type="entry name" value="TYW2_archaea"/>
    <property type="match status" value="1"/>
</dbReference>
<dbReference type="SUPFAM" id="SSF53335">
    <property type="entry name" value="S-adenosyl-L-methionine-dependent methyltransferases"/>
    <property type="match status" value="1"/>
</dbReference>
<keyword evidence="6" id="KW-0489">Methyltransferase</keyword>
<proteinExistence type="inferred from homology"/>
<feature type="binding site" evidence="4">
    <location>
        <position position="175"/>
    </location>
    <ligand>
        <name>S-adenosyl-L-methionine</name>
        <dbReference type="ChEBI" id="CHEBI:59789"/>
    </ligand>
</feature>
<dbReference type="OrthoDB" id="8079at2157"/>
<evidence type="ECO:0000256" key="3">
    <source>
        <dbReference type="ARBA" id="ARBA00022694"/>
    </source>
</evidence>
<comment type="subcellular location">
    <subcellularLocation>
        <location evidence="4">Cytoplasm</location>
    </subcellularLocation>
</comment>
<dbReference type="GO" id="GO:0008175">
    <property type="term" value="F:tRNA methyltransferase activity"/>
    <property type="evidence" value="ECO:0007669"/>
    <property type="project" value="TreeGrafter"/>
</dbReference>
<evidence type="ECO:0000256" key="4">
    <source>
        <dbReference type="HAMAP-Rule" id="MF_01922"/>
    </source>
</evidence>
<keyword evidence="4" id="KW-0963">Cytoplasm</keyword>
<evidence type="ECO:0000256" key="1">
    <source>
        <dbReference type="ARBA" id="ARBA00022679"/>
    </source>
</evidence>
<keyword evidence="7" id="KW-1185">Reference proteome</keyword>
<dbReference type="PANTHER" id="PTHR23245:SF41">
    <property type="entry name" value="TRNA(PHE) (4-DEMETHYLWYOSINE(37)-C(7)) AMINOCARBOXYPROPYLTRANSFERASE"/>
    <property type="match status" value="1"/>
</dbReference>
<dbReference type="PROSITE" id="PS51684">
    <property type="entry name" value="SAM_MT_TRM5_TYW2"/>
    <property type="match status" value="1"/>
</dbReference>
<comment type="caution">
    <text evidence="4">Lacks conserved residue(s) required for the propagation of feature annotation.</text>
</comment>
<keyword evidence="2 4" id="KW-0949">S-adenosyl-L-methionine</keyword>
<comment type="caution">
    <text evidence="6">The sequence shown here is derived from an EMBL/GenBank/DDBJ whole genome shotgun (WGS) entry which is preliminary data.</text>
</comment>
<dbReference type="Gene3D" id="3.30.300.110">
    <property type="entry name" value="Met-10+ protein-like domains"/>
    <property type="match status" value="1"/>
</dbReference>
<dbReference type="InterPro" id="IPR056743">
    <property type="entry name" value="TRM5-TYW2-like_MTfase"/>
</dbReference>
<dbReference type="InterPro" id="IPR029063">
    <property type="entry name" value="SAM-dependent_MTases_sf"/>
</dbReference>
<dbReference type="PANTHER" id="PTHR23245">
    <property type="entry name" value="TRNA METHYLTRANSFERASE"/>
    <property type="match status" value="1"/>
</dbReference>
<feature type="binding site" evidence="4">
    <location>
        <position position="182"/>
    </location>
    <ligand>
        <name>S-adenosyl-L-methionine</name>
        <dbReference type="ChEBI" id="CHEBI:59789"/>
    </ligand>
</feature>
<dbReference type="AlphaFoldDB" id="A0A830EZP7"/>
<dbReference type="RefSeq" id="WP_188974741.1">
    <property type="nucleotide sequence ID" value="NZ_BMPG01000001.1"/>
</dbReference>
<reference evidence="6" key="2">
    <citation type="submission" date="2020-09" db="EMBL/GenBank/DDBJ databases">
        <authorList>
            <person name="Sun Q."/>
            <person name="Ohkuma M."/>
        </authorList>
    </citation>
    <scope>NUCLEOTIDE SEQUENCE</scope>
    <source>
        <strain evidence="6">JCM 19596</strain>
    </source>
</reference>
<reference evidence="6" key="1">
    <citation type="journal article" date="2014" name="Int. J. Syst. Evol. Microbiol.">
        <title>Complete genome sequence of Corynebacterium casei LMG S-19264T (=DSM 44701T), isolated from a smear-ripened cheese.</title>
        <authorList>
            <consortium name="US DOE Joint Genome Institute (JGI-PGF)"/>
            <person name="Walter F."/>
            <person name="Albersmeier A."/>
            <person name="Kalinowski J."/>
            <person name="Ruckert C."/>
        </authorList>
    </citation>
    <scope>NUCLEOTIDE SEQUENCE</scope>
    <source>
        <strain evidence="6">JCM 19596</strain>
    </source>
</reference>
<evidence type="ECO:0000313" key="7">
    <source>
        <dbReference type="Proteomes" id="UP000607197"/>
    </source>
</evidence>
<organism evidence="6 7">
    <name type="scientific">Halocalculus aciditolerans</name>
    <dbReference type="NCBI Taxonomy" id="1383812"/>
    <lineage>
        <taxon>Archaea</taxon>
        <taxon>Methanobacteriati</taxon>
        <taxon>Methanobacteriota</taxon>
        <taxon>Stenosarchaea group</taxon>
        <taxon>Halobacteria</taxon>
        <taxon>Halobacteriales</taxon>
        <taxon>Halobacteriaceae</taxon>
        <taxon>Halocalculus</taxon>
    </lineage>
</organism>
<dbReference type="InterPro" id="IPR030382">
    <property type="entry name" value="MeTrfase_TRM5/TYW2"/>
</dbReference>
<comment type="similarity">
    <text evidence="4">Belongs to the class I-like SAM-binding methyltransferase superfamily. TRM5/TYW2 family.</text>
</comment>
<protein>
    <recommendedName>
        <fullName evidence="4">tRNA(Phe) (4-demethylwyosine(37)-C(7)) aminocarboxypropyltransferase</fullName>
        <ecNumber evidence="4">2.5.1.114</ecNumber>
    </recommendedName>
    <alternativeName>
        <fullName evidence="4">tRNA wyosine derivatives biosynthesis protein Taw2</fullName>
    </alternativeName>
</protein>
<keyword evidence="3 4" id="KW-0819">tRNA processing</keyword>
<dbReference type="CDD" id="cd02440">
    <property type="entry name" value="AdoMet_MTases"/>
    <property type="match status" value="1"/>
</dbReference>
<dbReference type="Gene3D" id="3.40.50.150">
    <property type="entry name" value="Vaccinia Virus protein VP39"/>
    <property type="match status" value="1"/>
</dbReference>
<dbReference type="EMBL" id="BMPG01000001">
    <property type="protein sequence ID" value="GGL46390.1"/>
    <property type="molecule type" value="Genomic_DNA"/>
</dbReference>
<evidence type="ECO:0000313" key="6">
    <source>
        <dbReference type="EMBL" id="GGL46390.1"/>
    </source>
</evidence>
<dbReference type="EC" id="2.5.1.114" evidence="4"/>
<dbReference type="InterPro" id="IPR056744">
    <property type="entry name" value="TRM5/TYW2-like_N"/>
</dbReference>
<comment type="function">
    <text evidence="4">S-adenosyl-L-methionine-dependent transferase that acts as a component of the wyosine derivatives biosynthesis pathway. Catalyzes the transfer of the alpha-amino-alpha-carboxypropyl (acp) group from S-adenosyl-L-methionine to 4-demethylwyosine (imG-14), forming 7-aminocarboxypropyl-demethylwyosine (wybutosine-86) at position 37 of tRNA(Phe).</text>
</comment>
<name>A0A830EZP7_9EURY</name>
<dbReference type="Proteomes" id="UP000607197">
    <property type="component" value="Unassembled WGS sequence"/>
</dbReference>
<dbReference type="Pfam" id="PF02475">
    <property type="entry name" value="TRM5-TYW2_MTfase"/>
    <property type="match status" value="1"/>
</dbReference>
<evidence type="ECO:0000259" key="5">
    <source>
        <dbReference type="PROSITE" id="PS51684"/>
    </source>
</evidence>
<sequence>MRDHTLAAVVPETETEDAIAAFESRGCYDDTRKVVPSATRGLMEVPVTDHPGSDADYEIVVQSDPDYRNAGLDAELADRGWSADEIDAAPSSWAVVGDVILVRFPEDYPDERRETVADALLSVHGNVDTVLARRGIDGEFRTPDVEVVAGSGDTETVHVEHGTKYALDLSTVMFSPGNQAERARMGGVVSEGERVLDMFAGIGYFTLPMARAGAHVAAVEANPDSFRFLAENVQLNEVAANVDTYLGDCREVAPELDPAERVVLGYYDAFDPDAGYLDAALDAVASGGTLHVHTACPDDRLPDRPRTRLLDAAERAGRTVEIDAVRDVKSHSEGVTHAVLDVTVD</sequence>
<evidence type="ECO:0000256" key="2">
    <source>
        <dbReference type="ARBA" id="ARBA00022691"/>
    </source>
</evidence>
<accession>A0A830EZP7</accession>
<dbReference type="GO" id="GO:0102522">
    <property type="term" value="F:tRNA 4-demethylwyosine alpha-amino-alpha-carboxypropyltransferase activity"/>
    <property type="evidence" value="ECO:0007669"/>
    <property type="project" value="UniProtKB-EC"/>
</dbReference>
<dbReference type="Pfam" id="PF25133">
    <property type="entry name" value="TYW2_N_2"/>
    <property type="match status" value="1"/>
</dbReference>
<keyword evidence="1 4" id="KW-0808">Transferase</keyword>
<comment type="catalytic activity">
    <reaction evidence="4">
        <text>4-demethylwyosine(37) in tRNA(Phe) + S-adenosyl-L-methionine = 4-demethyl-7-[(3S)-3-amino-3-carboxypropyl]wyosine(37) in tRNA(Phe) + S-methyl-5'-thioadenosine + H(+)</text>
        <dbReference type="Rhea" id="RHEA:36355"/>
        <dbReference type="Rhea" id="RHEA-COMP:10164"/>
        <dbReference type="Rhea" id="RHEA-COMP:10378"/>
        <dbReference type="ChEBI" id="CHEBI:15378"/>
        <dbReference type="ChEBI" id="CHEBI:17509"/>
        <dbReference type="ChEBI" id="CHEBI:59789"/>
        <dbReference type="ChEBI" id="CHEBI:64315"/>
        <dbReference type="ChEBI" id="CHEBI:73550"/>
        <dbReference type="EC" id="2.5.1.114"/>
    </reaction>
</comment>
<feature type="domain" description="SAM-dependent methyltransferase TRM5/TYW2-type" evidence="5">
    <location>
        <begin position="93"/>
        <end position="345"/>
    </location>
</feature>
<dbReference type="GO" id="GO:0005737">
    <property type="term" value="C:cytoplasm"/>
    <property type="evidence" value="ECO:0007669"/>
    <property type="project" value="UniProtKB-SubCell"/>
</dbReference>